<protein>
    <submittedName>
        <fullName evidence="1">Uncharacterized protein</fullName>
    </submittedName>
</protein>
<dbReference type="Proteomes" id="UP000277928">
    <property type="component" value="Unassembled WGS sequence"/>
</dbReference>
<gene>
    <name evidence="1" type="ORF">NLS_LOCUS6853</name>
</gene>
<dbReference type="EMBL" id="UYRX01000643">
    <property type="protein sequence ID" value="VDK84888.1"/>
    <property type="molecule type" value="Genomic_DNA"/>
</dbReference>
<sequence length="83" mass="9583">MKKSNHLQSSKCTEEKTFMRTVAAERRLPSTPISAQILTASRIALATANSLPRMNELMCDTFTMDWHFITLRNEFAKYKLIFV</sequence>
<accession>A0A3P6UYX2</accession>
<evidence type="ECO:0000313" key="2">
    <source>
        <dbReference type="Proteomes" id="UP000277928"/>
    </source>
</evidence>
<name>A0A3P6UYX2_LITSI</name>
<reference evidence="1 2" key="1">
    <citation type="submission" date="2018-08" db="EMBL/GenBank/DDBJ databases">
        <authorList>
            <person name="Laetsch R D."/>
            <person name="Stevens L."/>
            <person name="Kumar S."/>
            <person name="Blaxter L. M."/>
        </authorList>
    </citation>
    <scope>NUCLEOTIDE SEQUENCE [LARGE SCALE GENOMIC DNA]</scope>
</reference>
<keyword evidence="2" id="KW-1185">Reference proteome</keyword>
<dbReference type="AlphaFoldDB" id="A0A3P6UYX2"/>
<organism evidence="1 2">
    <name type="scientific">Litomosoides sigmodontis</name>
    <name type="common">Filarial nematode worm</name>
    <dbReference type="NCBI Taxonomy" id="42156"/>
    <lineage>
        <taxon>Eukaryota</taxon>
        <taxon>Metazoa</taxon>
        <taxon>Ecdysozoa</taxon>
        <taxon>Nematoda</taxon>
        <taxon>Chromadorea</taxon>
        <taxon>Rhabditida</taxon>
        <taxon>Spirurina</taxon>
        <taxon>Spiruromorpha</taxon>
        <taxon>Filarioidea</taxon>
        <taxon>Onchocercidae</taxon>
        <taxon>Litomosoides</taxon>
    </lineage>
</organism>
<evidence type="ECO:0000313" key="1">
    <source>
        <dbReference type="EMBL" id="VDK84888.1"/>
    </source>
</evidence>
<proteinExistence type="predicted"/>